<keyword evidence="10" id="KW-0573">Peptidoglycan synthesis</keyword>
<evidence type="ECO:0000256" key="3">
    <source>
        <dbReference type="ARBA" id="ARBA00007164"/>
    </source>
</evidence>
<feature type="active site" evidence="13">
    <location>
        <position position="118"/>
    </location>
</feature>
<evidence type="ECO:0000256" key="9">
    <source>
        <dbReference type="ARBA" id="ARBA00022960"/>
    </source>
</evidence>
<keyword evidence="11" id="KW-0961">Cell wall biogenesis/degradation</keyword>
<protein>
    <recommendedName>
        <fullName evidence="4">serine-type D-Ala-D-Ala carboxypeptidase</fullName>
        <ecNumber evidence="4">3.4.16.4</ecNumber>
    </recommendedName>
</protein>
<evidence type="ECO:0000256" key="10">
    <source>
        <dbReference type="ARBA" id="ARBA00022984"/>
    </source>
</evidence>
<keyword evidence="16" id="KW-1133">Transmembrane helix</keyword>
<dbReference type="GO" id="GO:0009252">
    <property type="term" value="P:peptidoglycan biosynthetic process"/>
    <property type="evidence" value="ECO:0007669"/>
    <property type="project" value="UniProtKB-UniPathway"/>
</dbReference>
<evidence type="ECO:0000256" key="14">
    <source>
        <dbReference type="PIRSR" id="PIRSR618044-2"/>
    </source>
</evidence>
<evidence type="ECO:0000313" key="18">
    <source>
        <dbReference type="EMBL" id="EHL11213.1"/>
    </source>
</evidence>
<proteinExistence type="inferred from homology"/>
<keyword evidence="8" id="KW-0378">Hydrolase</keyword>
<dbReference type="InterPro" id="IPR015956">
    <property type="entry name" value="Peniciliin-bd_prot_C_sf"/>
</dbReference>
<dbReference type="EC" id="3.4.16.4" evidence="4"/>
<dbReference type="Pfam" id="PF07943">
    <property type="entry name" value="PBP5_C"/>
    <property type="match status" value="1"/>
</dbReference>
<dbReference type="GO" id="GO:0071555">
    <property type="term" value="P:cell wall organization"/>
    <property type="evidence" value="ECO:0007669"/>
    <property type="project" value="UniProtKB-KW"/>
</dbReference>
<keyword evidence="16" id="KW-0812">Transmembrane</keyword>
<dbReference type="EMBL" id="AFZE01000056">
    <property type="protein sequence ID" value="EHL11213.1"/>
    <property type="molecule type" value="Genomic_DNA"/>
</dbReference>
<name>G9X2Z3_9FIRM</name>
<evidence type="ECO:0000256" key="5">
    <source>
        <dbReference type="ARBA" id="ARBA00022645"/>
    </source>
</evidence>
<dbReference type="UniPathway" id="UPA00219"/>
<feature type="binding site" evidence="14">
    <location>
        <position position="240"/>
    </location>
    <ligand>
        <name>substrate</name>
    </ligand>
</feature>
<feature type="active site" description="Proton acceptor" evidence="13">
    <location>
        <position position="66"/>
    </location>
</feature>
<evidence type="ECO:0000256" key="8">
    <source>
        <dbReference type="ARBA" id="ARBA00022801"/>
    </source>
</evidence>
<dbReference type="InterPro" id="IPR012907">
    <property type="entry name" value="Peptidase_S11_C"/>
</dbReference>
<feature type="transmembrane region" description="Helical" evidence="16">
    <location>
        <begin position="400"/>
        <end position="421"/>
    </location>
</feature>
<keyword evidence="16" id="KW-0472">Membrane</keyword>
<dbReference type="InterPro" id="IPR018044">
    <property type="entry name" value="Peptidase_S11"/>
</dbReference>
<feature type="active site" description="Acyl-ester intermediate" evidence="13">
    <location>
        <position position="63"/>
    </location>
</feature>
<comment type="similarity">
    <text evidence="3 15">Belongs to the peptidase S11 family.</text>
</comment>
<evidence type="ECO:0000313" key="19">
    <source>
        <dbReference type="Proteomes" id="UP000006437"/>
    </source>
</evidence>
<evidence type="ECO:0000256" key="15">
    <source>
        <dbReference type="RuleBase" id="RU004016"/>
    </source>
</evidence>
<comment type="function">
    <text evidence="1">Removes C-terminal D-alanyl residues from sugar-peptide cell wall precursors.</text>
</comment>
<dbReference type="SUPFAM" id="SSF69189">
    <property type="entry name" value="Penicillin-binding protein associated domain"/>
    <property type="match status" value="1"/>
</dbReference>
<accession>G9X2Z3</accession>
<dbReference type="InterPro" id="IPR012338">
    <property type="entry name" value="Beta-lactam/transpept-like"/>
</dbReference>
<feature type="domain" description="Peptidase S11 D-Ala-D-Ala carboxypeptidase A C-terminal" evidence="17">
    <location>
        <begin position="289"/>
        <end position="377"/>
    </location>
</feature>
<dbReference type="Gene3D" id="3.40.710.10">
    <property type="entry name" value="DD-peptidase/beta-lactamase superfamily"/>
    <property type="match status" value="1"/>
</dbReference>
<dbReference type="Proteomes" id="UP000006437">
    <property type="component" value="Unassembled WGS sequence"/>
</dbReference>
<dbReference type="MEROPS" id="S11.004"/>
<dbReference type="Gene3D" id="2.60.410.10">
    <property type="entry name" value="D-Ala-D-Ala carboxypeptidase, C-terminal domain"/>
    <property type="match status" value="1"/>
</dbReference>
<evidence type="ECO:0000256" key="2">
    <source>
        <dbReference type="ARBA" id="ARBA00004752"/>
    </source>
</evidence>
<comment type="catalytic activity">
    <reaction evidence="12">
        <text>Preferential cleavage: (Ac)2-L-Lys-D-Ala-|-D-Ala. Also transpeptidation of peptidyl-alanyl moieties that are N-acyl substituents of D-alanine.</text>
        <dbReference type="EC" id="3.4.16.4"/>
    </reaction>
</comment>
<dbReference type="PANTHER" id="PTHR21581:SF6">
    <property type="entry name" value="TRAFFICKING PROTEIN PARTICLE COMPLEX SUBUNIT 12"/>
    <property type="match status" value="1"/>
</dbReference>
<keyword evidence="9" id="KW-0133">Cell shape</keyword>
<evidence type="ECO:0000256" key="12">
    <source>
        <dbReference type="ARBA" id="ARBA00034000"/>
    </source>
</evidence>
<dbReference type="PANTHER" id="PTHR21581">
    <property type="entry name" value="D-ALANYL-D-ALANINE CARBOXYPEPTIDASE"/>
    <property type="match status" value="1"/>
</dbReference>
<evidence type="ECO:0000256" key="4">
    <source>
        <dbReference type="ARBA" id="ARBA00012448"/>
    </source>
</evidence>
<evidence type="ECO:0000256" key="16">
    <source>
        <dbReference type="SAM" id="Phobius"/>
    </source>
</evidence>
<organism evidence="18 19">
    <name type="scientific">Peptoanaerobacter stomatis</name>
    <dbReference type="NCBI Taxonomy" id="796937"/>
    <lineage>
        <taxon>Bacteria</taxon>
        <taxon>Bacillati</taxon>
        <taxon>Bacillota</taxon>
        <taxon>Clostridia</taxon>
        <taxon>Peptostreptococcales</taxon>
        <taxon>Filifactoraceae</taxon>
        <taxon>Peptoanaerobacter</taxon>
    </lineage>
</organism>
<dbReference type="InterPro" id="IPR001967">
    <property type="entry name" value="Peptidase_S11_N"/>
</dbReference>
<dbReference type="AlphaFoldDB" id="G9X2Z3"/>
<evidence type="ECO:0000256" key="7">
    <source>
        <dbReference type="ARBA" id="ARBA00022729"/>
    </source>
</evidence>
<evidence type="ECO:0000256" key="13">
    <source>
        <dbReference type="PIRSR" id="PIRSR618044-1"/>
    </source>
</evidence>
<dbReference type="RefSeq" id="WP_009524986.1">
    <property type="nucleotide sequence ID" value="NZ_JH414548.1"/>
</dbReference>
<evidence type="ECO:0000256" key="1">
    <source>
        <dbReference type="ARBA" id="ARBA00003217"/>
    </source>
</evidence>
<evidence type="ECO:0000256" key="6">
    <source>
        <dbReference type="ARBA" id="ARBA00022670"/>
    </source>
</evidence>
<comment type="pathway">
    <text evidence="2">Cell wall biogenesis; peptidoglycan biosynthesis.</text>
</comment>
<dbReference type="GO" id="GO:0006508">
    <property type="term" value="P:proteolysis"/>
    <property type="evidence" value="ECO:0007669"/>
    <property type="project" value="UniProtKB-KW"/>
</dbReference>
<keyword evidence="7" id="KW-0732">Signal</keyword>
<dbReference type="GO" id="GO:0008360">
    <property type="term" value="P:regulation of cell shape"/>
    <property type="evidence" value="ECO:0007669"/>
    <property type="project" value="UniProtKB-KW"/>
</dbReference>
<dbReference type="BioCyc" id="EBAC796937-HMP:GMGH-752-MONOMER"/>
<comment type="caution">
    <text evidence="18">The sequence shown here is derived from an EMBL/GenBank/DDBJ whole genome shotgun (WGS) entry which is preliminary data.</text>
</comment>
<dbReference type="GO" id="GO:0009002">
    <property type="term" value="F:serine-type D-Ala-D-Ala carboxypeptidase activity"/>
    <property type="evidence" value="ECO:0007669"/>
    <property type="project" value="UniProtKB-EC"/>
</dbReference>
<gene>
    <name evidence="18" type="ORF">HMPREF9629_00750</name>
</gene>
<dbReference type="PATRIC" id="fig|796937.3.peg.1983"/>
<dbReference type="SMART" id="SM00936">
    <property type="entry name" value="PBP5_C"/>
    <property type="match status" value="1"/>
</dbReference>
<dbReference type="SUPFAM" id="SSF56601">
    <property type="entry name" value="beta-lactamase/transpeptidase-like"/>
    <property type="match status" value="1"/>
</dbReference>
<evidence type="ECO:0000259" key="17">
    <source>
        <dbReference type="SMART" id="SM00936"/>
    </source>
</evidence>
<dbReference type="Pfam" id="PF00768">
    <property type="entry name" value="Peptidase_S11"/>
    <property type="match status" value="1"/>
</dbReference>
<dbReference type="HOGENOM" id="CLU_027070_7_3_9"/>
<sequence length="433" mass="49610">MKLKNRILFLLFIIFMNIQNISYAIEPPPTQEEISGEAAILMENETGKVLYEKNAYKKMYPASTTKVMTALLALEKLDLNKKIAVPSDFPQVDGSSMYLLPGEEFTVNDLIRALLIHSSNDVAVLLAMEISGSVEEFAKLMNERAVEIGCTGTHYSNPHGLHDDNHYTTVYDMALISREAMKNETFRKIVAEPILILEPTDKTPEKRIYNNTNRFLWSNEPIVYKNQYIPIKYDAVDGIKTGFTLEAQKCLASTGIKNGIRMIAVVYKTTEYDVFRDSRRLLDYGFDNFKIVKVLSAMEELGKEAIKYSVQKNLKYAVTEDISYITPIDAEVAYDKKIELDELKLPIEKGQKVGKATITIGDDTKEYELVALDDVEPIFTFKHLKELIMSKETNHIKRNILTGIIVFVILLIILRIIRANIKRKRRKRRYKKL</sequence>
<keyword evidence="6" id="KW-0645">Protease</keyword>
<evidence type="ECO:0000256" key="11">
    <source>
        <dbReference type="ARBA" id="ARBA00023316"/>
    </source>
</evidence>
<reference evidence="18 19" key="1">
    <citation type="submission" date="2011-08" db="EMBL/GenBank/DDBJ databases">
        <title>The Genome Sequence of Eubacteriaceae bacterium ACC19a.</title>
        <authorList>
            <consortium name="The Broad Institute Genome Sequencing Platform"/>
            <person name="Earl A."/>
            <person name="Ward D."/>
            <person name="Feldgarden M."/>
            <person name="Gevers D."/>
            <person name="Sizova M."/>
            <person name="Hazen A."/>
            <person name="Epstein S."/>
            <person name="Young S.K."/>
            <person name="Zeng Q."/>
            <person name="Gargeya S."/>
            <person name="Fitzgerald M."/>
            <person name="Haas B."/>
            <person name="Abouelleil A."/>
            <person name="Alvarado L."/>
            <person name="Arachchi H.M."/>
            <person name="Berlin A."/>
            <person name="Brown A."/>
            <person name="Chapman S.B."/>
            <person name="Chen Z."/>
            <person name="Dunbar C."/>
            <person name="Freedman E."/>
            <person name="Gearin G."/>
            <person name="Gellesch M."/>
            <person name="Goldberg J."/>
            <person name="Griggs A."/>
            <person name="Gujja S."/>
            <person name="Heiman D."/>
            <person name="Howarth C."/>
            <person name="Larson L."/>
            <person name="Lui A."/>
            <person name="MacDonald P.J.P."/>
            <person name="Montmayeur A."/>
            <person name="Murphy C."/>
            <person name="Neiman D."/>
            <person name="Pearson M."/>
            <person name="Priest M."/>
            <person name="Roberts A."/>
            <person name="Saif S."/>
            <person name="Shea T."/>
            <person name="Shenoy N."/>
            <person name="Sisk P."/>
            <person name="Stolte C."/>
            <person name="Sykes S."/>
            <person name="Wortman J."/>
            <person name="Nusbaum C."/>
            <person name="Birren B."/>
        </authorList>
    </citation>
    <scope>NUCLEOTIDE SEQUENCE [LARGE SCALE GENOMIC DNA]</scope>
    <source>
        <strain evidence="18 19">ACC19a</strain>
    </source>
</reference>
<keyword evidence="5" id="KW-0121">Carboxypeptidase</keyword>
<dbReference type="InterPro" id="IPR037167">
    <property type="entry name" value="Peptidase_S11_C_sf"/>
</dbReference>
<dbReference type="PRINTS" id="PR00725">
    <property type="entry name" value="DADACBPTASE1"/>
</dbReference>